<evidence type="ECO:0000256" key="1">
    <source>
        <dbReference type="SAM" id="Phobius"/>
    </source>
</evidence>
<keyword evidence="1" id="KW-0812">Transmembrane</keyword>
<keyword evidence="1" id="KW-1133">Transmembrane helix</keyword>
<protein>
    <submittedName>
        <fullName evidence="2">Uncharacterized protein</fullName>
    </submittedName>
</protein>
<gene>
    <name evidence="2" type="ORF">I2H31_23020</name>
</gene>
<dbReference type="RefSeq" id="WP_196295413.1">
    <property type="nucleotide sequence ID" value="NZ_JADQDM010000021.1"/>
</dbReference>
<feature type="transmembrane region" description="Helical" evidence="1">
    <location>
        <begin position="93"/>
        <end position="109"/>
    </location>
</feature>
<keyword evidence="1" id="KW-0472">Membrane</keyword>
<feature type="transmembrane region" description="Helical" evidence="1">
    <location>
        <begin position="159"/>
        <end position="180"/>
    </location>
</feature>
<feature type="transmembrane region" description="Helical" evidence="1">
    <location>
        <begin position="121"/>
        <end position="139"/>
    </location>
</feature>
<keyword evidence="3" id="KW-1185">Reference proteome</keyword>
<evidence type="ECO:0000313" key="3">
    <source>
        <dbReference type="Proteomes" id="UP000618931"/>
    </source>
</evidence>
<organism evidence="2 3">
    <name type="scientific">Hymenobacter ruricola</name>
    <dbReference type="NCBI Taxonomy" id="2791023"/>
    <lineage>
        <taxon>Bacteria</taxon>
        <taxon>Pseudomonadati</taxon>
        <taxon>Bacteroidota</taxon>
        <taxon>Cytophagia</taxon>
        <taxon>Cytophagales</taxon>
        <taxon>Hymenobacteraceae</taxon>
        <taxon>Hymenobacter</taxon>
    </lineage>
</organism>
<dbReference type="EMBL" id="JADQDM010000021">
    <property type="protein sequence ID" value="MBF9223993.1"/>
    <property type="molecule type" value="Genomic_DNA"/>
</dbReference>
<dbReference type="Proteomes" id="UP000618931">
    <property type="component" value="Unassembled WGS sequence"/>
</dbReference>
<reference evidence="2 3" key="1">
    <citation type="submission" date="2020-11" db="EMBL/GenBank/DDBJ databases">
        <authorList>
            <person name="Kim M.K."/>
        </authorList>
    </citation>
    <scope>NUCLEOTIDE SEQUENCE [LARGE SCALE GENOMIC DNA]</scope>
    <source>
        <strain evidence="2 3">BT662</strain>
    </source>
</reference>
<accession>A0ABS0IBH9</accession>
<comment type="caution">
    <text evidence="2">The sequence shown here is derived from an EMBL/GenBank/DDBJ whole genome shotgun (WGS) entry which is preliminary data.</text>
</comment>
<sequence length="232" mass="26240">MMESVQQFIFTFSIVPVVVATLVGLARYRRLGPAPRYLVPLLLACLLVEIVARTLRHYHRPNLFLAPIDTALEFTFLALMYRRALWPSALSRCIPLLLAGFLLGSALTYSPRLDVAQFSPVQHFIESVLVLAFVGSYFYREATRKTVTRRLEREPMLWISAALLLYFLSNSFIFLSSNYVLNLSEELSRQVWAIHGVLYIFTNVLYTIALCVSPVNAQPADAPAPVPRVTQS</sequence>
<evidence type="ECO:0000313" key="2">
    <source>
        <dbReference type="EMBL" id="MBF9223993.1"/>
    </source>
</evidence>
<proteinExistence type="predicted"/>
<feature type="transmembrane region" description="Helical" evidence="1">
    <location>
        <begin position="192"/>
        <end position="212"/>
    </location>
</feature>
<feature type="transmembrane region" description="Helical" evidence="1">
    <location>
        <begin position="6"/>
        <end position="25"/>
    </location>
</feature>
<name>A0ABS0IBH9_9BACT</name>